<dbReference type="EC" id="2.7.1.4" evidence="6"/>
<dbReference type="InterPro" id="IPR051804">
    <property type="entry name" value="Carb_Metab_Reg_Kinase/Isom"/>
</dbReference>
<gene>
    <name evidence="8" type="ORF">AALM99_04430</name>
</gene>
<sequence length="290" mass="31359">MKLLGSIEAGGTKFVCSVANFDFEIIKSIQLPTTSPEETLTAVIKFFEKYELTALAVGSFGPIDIQEDSERYGFITSTPKLGWKNTDIVGPLKSALKVPVVWTTDVNSSAYGEKMFGNGQGTHSIVYFTIGTGIGGGSVQGNQFIGGISHAEMGHAIVERHEKDRDFLGVCPFHGNRCLEGLASGPSIKARTGRSGEDLPVDHEVFDLIAYYAGQIAYNTYVNLAPERIIFGGSVLQSIDMTKVRKYFNEFNNGYVQTSDLDDLIQISGVADNGSATFGNFALALEALKK</sequence>
<keyword evidence="5" id="KW-0460">Magnesium</keyword>
<protein>
    <recommendedName>
        <fullName evidence="6">fructokinase</fullName>
        <ecNumber evidence="6">2.7.1.4</ecNumber>
    </recommendedName>
</protein>
<keyword evidence="3" id="KW-0479">Metal-binding</keyword>
<evidence type="ECO:0000313" key="8">
    <source>
        <dbReference type="EMBL" id="MEY8537689.1"/>
    </source>
</evidence>
<name>A0ABV4D7K2_9LACT</name>
<dbReference type="Gene3D" id="3.30.420.40">
    <property type="match status" value="2"/>
</dbReference>
<dbReference type="PANTHER" id="PTHR42742">
    <property type="entry name" value="TRANSCRIPTIONAL REPRESSOR MPRA"/>
    <property type="match status" value="1"/>
</dbReference>
<evidence type="ECO:0000256" key="7">
    <source>
        <dbReference type="ARBA" id="ARBA00048451"/>
    </source>
</evidence>
<dbReference type="Pfam" id="PF00480">
    <property type="entry name" value="ROK"/>
    <property type="match status" value="1"/>
</dbReference>
<comment type="similarity">
    <text evidence="2">Belongs to the ROK (NagC/XylR) family.</text>
</comment>
<evidence type="ECO:0000256" key="3">
    <source>
        <dbReference type="ARBA" id="ARBA00022723"/>
    </source>
</evidence>
<comment type="catalytic activity">
    <reaction evidence="7">
        <text>D-fructose + ATP = D-fructose 6-phosphate + ADP + H(+)</text>
        <dbReference type="Rhea" id="RHEA:16125"/>
        <dbReference type="ChEBI" id="CHEBI:15378"/>
        <dbReference type="ChEBI" id="CHEBI:30616"/>
        <dbReference type="ChEBI" id="CHEBI:37721"/>
        <dbReference type="ChEBI" id="CHEBI:61527"/>
        <dbReference type="ChEBI" id="CHEBI:456216"/>
        <dbReference type="EC" id="2.7.1.4"/>
    </reaction>
</comment>
<dbReference type="InterPro" id="IPR000600">
    <property type="entry name" value="ROK"/>
</dbReference>
<dbReference type="InterPro" id="IPR043129">
    <property type="entry name" value="ATPase_NBD"/>
</dbReference>
<evidence type="ECO:0000256" key="6">
    <source>
        <dbReference type="ARBA" id="ARBA00038887"/>
    </source>
</evidence>
<accession>A0ABV4D7K2</accession>
<evidence type="ECO:0000256" key="1">
    <source>
        <dbReference type="ARBA" id="ARBA00001946"/>
    </source>
</evidence>
<dbReference type="PANTHER" id="PTHR42742:SF3">
    <property type="entry name" value="FRUCTOKINASE"/>
    <property type="match status" value="1"/>
</dbReference>
<keyword evidence="9" id="KW-1185">Reference proteome</keyword>
<evidence type="ECO:0000256" key="2">
    <source>
        <dbReference type="ARBA" id="ARBA00006479"/>
    </source>
</evidence>
<dbReference type="RefSeq" id="WP_251422381.1">
    <property type="nucleotide sequence ID" value="NZ_BAAFQO010000009.1"/>
</dbReference>
<dbReference type="SUPFAM" id="SSF53067">
    <property type="entry name" value="Actin-like ATPase domain"/>
    <property type="match status" value="1"/>
</dbReference>
<dbReference type="EMBL" id="JBCLSQ010000008">
    <property type="protein sequence ID" value="MEY8537689.1"/>
    <property type="molecule type" value="Genomic_DNA"/>
</dbReference>
<keyword evidence="4" id="KW-0862">Zinc</keyword>
<evidence type="ECO:0000256" key="5">
    <source>
        <dbReference type="ARBA" id="ARBA00022842"/>
    </source>
</evidence>
<proteinExistence type="inferred from homology"/>
<organism evidence="8 9">
    <name type="scientific">Lactococcus muris</name>
    <dbReference type="NCBI Taxonomy" id="2941330"/>
    <lineage>
        <taxon>Bacteria</taxon>
        <taxon>Bacillati</taxon>
        <taxon>Bacillota</taxon>
        <taxon>Bacilli</taxon>
        <taxon>Lactobacillales</taxon>
        <taxon>Streptococcaceae</taxon>
        <taxon>Lactococcus</taxon>
    </lineage>
</organism>
<dbReference type="Proteomes" id="UP001565242">
    <property type="component" value="Unassembled WGS sequence"/>
</dbReference>
<reference evidence="8 9" key="1">
    <citation type="submission" date="2024-03" db="EMBL/GenBank/DDBJ databases">
        <title>Mouse gut bacterial collection (mGBC) of GemPharmatech.</title>
        <authorList>
            <person name="He Y."/>
            <person name="Dong L."/>
            <person name="Wu D."/>
            <person name="Gao X."/>
            <person name="Lin Z."/>
        </authorList>
    </citation>
    <scope>NUCLEOTIDE SEQUENCE [LARGE SCALE GENOMIC DNA]</scope>
    <source>
        <strain evidence="8 9">20-218</strain>
    </source>
</reference>
<dbReference type="CDD" id="cd24067">
    <property type="entry name" value="ASKHA_NBD_ROK_BsFRK-like"/>
    <property type="match status" value="1"/>
</dbReference>
<evidence type="ECO:0000256" key="4">
    <source>
        <dbReference type="ARBA" id="ARBA00022833"/>
    </source>
</evidence>
<comment type="caution">
    <text evidence="8">The sequence shown here is derived from an EMBL/GenBank/DDBJ whole genome shotgun (WGS) entry which is preliminary data.</text>
</comment>
<comment type="cofactor">
    <cofactor evidence="1">
        <name>Mg(2+)</name>
        <dbReference type="ChEBI" id="CHEBI:18420"/>
    </cofactor>
</comment>
<evidence type="ECO:0000313" key="9">
    <source>
        <dbReference type="Proteomes" id="UP001565242"/>
    </source>
</evidence>